<accession>A0A177KPX9</accession>
<dbReference type="AlphaFoldDB" id="A0A177KPX9"/>
<proteinExistence type="predicted"/>
<keyword evidence="1" id="KW-0812">Transmembrane</keyword>
<reference evidence="2 3" key="1">
    <citation type="submission" date="2016-01" db="EMBL/GenBank/DDBJ databases">
        <title>Investigation of taxonomic status of Bacillus aminovorans.</title>
        <authorList>
            <person name="Verma A."/>
            <person name="Pal Y."/>
            <person name="Krishnamurthi S."/>
        </authorList>
    </citation>
    <scope>NUCLEOTIDE SEQUENCE [LARGE SCALE GENOMIC DNA]</scope>
    <source>
        <strain evidence="2 3">DSM 4337</strain>
    </source>
</reference>
<dbReference type="RefSeq" id="WP_063975034.1">
    <property type="nucleotide sequence ID" value="NZ_LQWZ01000026.1"/>
</dbReference>
<gene>
    <name evidence="2" type="ORF">AWH48_20195</name>
</gene>
<dbReference type="Proteomes" id="UP000077271">
    <property type="component" value="Unassembled WGS sequence"/>
</dbReference>
<name>A0A177KPX9_9BACI</name>
<evidence type="ECO:0000313" key="2">
    <source>
        <dbReference type="EMBL" id="OAH55187.1"/>
    </source>
</evidence>
<evidence type="ECO:0000256" key="1">
    <source>
        <dbReference type="SAM" id="Phobius"/>
    </source>
</evidence>
<sequence>MKKIIGWSIVAGMVALMIGGGFLLSSQKEETQAVESVSTSIDFPLKEEKTIEGFNDPITKYLNQRTDETREVELAREREIAAKYKAETGEDVKVVSLEGENTYVDGVIRNVDHLINYGKTQEDAIHVMHLMTHQKIQAEQKWGAAPLTPTTTAKLVETLESHPEYNPELLRVAKRWAANDFSEIDAQHNYLDTLLKGVVEEGHATGLSTPEEEKEFVLKYFDDSVAQELGFQ</sequence>
<protein>
    <submittedName>
        <fullName evidence="2">Uncharacterized protein</fullName>
    </submittedName>
</protein>
<keyword evidence="1" id="KW-0472">Membrane</keyword>
<dbReference type="Pfam" id="PF19754">
    <property type="entry name" value="DUF6241"/>
    <property type="match status" value="1"/>
</dbReference>
<evidence type="ECO:0000313" key="3">
    <source>
        <dbReference type="Proteomes" id="UP000077271"/>
    </source>
</evidence>
<keyword evidence="1" id="KW-1133">Transmembrane helix</keyword>
<feature type="transmembrane region" description="Helical" evidence="1">
    <location>
        <begin position="6"/>
        <end position="24"/>
    </location>
</feature>
<comment type="caution">
    <text evidence="2">The sequence shown here is derived from an EMBL/GenBank/DDBJ whole genome shotgun (WGS) entry which is preliminary data.</text>
</comment>
<dbReference type="InterPro" id="IPR046208">
    <property type="entry name" value="DUF6241"/>
</dbReference>
<organism evidence="2 3">
    <name type="scientific">Domibacillus aminovorans</name>
    <dbReference type="NCBI Taxonomy" id="29332"/>
    <lineage>
        <taxon>Bacteria</taxon>
        <taxon>Bacillati</taxon>
        <taxon>Bacillota</taxon>
        <taxon>Bacilli</taxon>
        <taxon>Bacillales</taxon>
        <taxon>Bacillaceae</taxon>
        <taxon>Domibacillus</taxon>
    </lineage>
</organism>
<dbReference type="OrthoDB" id="1932566at2"/>
<dbReference type="EMBL" id="LQWZ01000026">
    <property type="protein sequence ID" value="OAH55187.1"/>
    <property type="molecule type" value="Genomic_DNA"/>
</dbReference>